<keyword evidence="1" id="KW-1133">Transmembrane helix</keyword>
<keyword evidence="1" id="KW-0812">Transmembrane</keyword>
<evidence type="ECO:0000313" key="2">
    <source>
        <dbReference type="EMBL" id="MBB4701422.1"/>
    </source>
</evidence>
<dbReference type="AlphaFoldDB" id="A0A7W7G9J6"/>
<feature type="transmembrane region" description="Helical" evidence="1">
    <location>
        <begin position="14"/>
        <end position="33"/>
    </location>
</feature>
<evidence type="ECO:0000256" key="1">
    <source>
        <dbReference type="SAM" id="Phobius"/>
    </source>
</evidence>
<organism evidence="2 3">
    <name type="scientific">Sphaerisporangium siamense</name>
    <dbReference type="NCBI Taxonomy" id="795645"/>
    <lineage>
        <taxon>Bacteria</taxon>
        <taxon>Bacillati</taxon>
        <taxon>Actinomycetota</taxon>
        <taxon>Actinomycetes</taxon>
        <taxon>Streptosporangiales</taxon>
        <taxon>Streptosporangiaceae</taxon>
        <taxon>Sphaerisporangium</taxon>
    </lineage>
</organism>
<dbReference type="Proteomes" id="UP000542210">
    <property type="component" value="Unassembled WGS sequence"/>
</dbReference>
<reference evidence="2 3" key="1">
    <citation type="submission" date="2020-08" db="EMBL/GenBank/DDBJ databases">
        <title>Sequencing the genomes of 1000 actinobacteria strains.</title>
        <authorList>
            <person name="Klenk H.-P."/>
        </authorList>
    </citation>
    <scope>NUCLEOTIDE SEQUENCE [LARGE SCALE GENOMIC DNA]</scope>
    <source>
        <strain evidence="2 3">DSM 45784</strain>
    </source>
</reference>
<evidence type="ECO:0000313" key="3">
    <source>
        <dbReference type="Proteomes" id="UP000542210"/>
    </source>
</evidence>
<protein>
    <submittedName>
        <fullName evidence="2">Uncharacterized protein</fullName>
    </submittedName>
</protein>
<dbReference type="RefSeq" id="WP_184880481.1">
    <property type="nucleotide sequence ID" value="NZ_BOOV01000016.1"/>
</dbReference>
<proteinExistence type="predicted"/>
<gene>
    <name evidence="2" type="ORF">BJ982_002966</name>
</gene>
<keyword evidence="3" id="KW-1185">Reference proteome</keyword>
<accession>A0A7W7G9J6</accession>
<dbReference type="EMBL" id="JACHND010000001">
    <property type="protein sequence ID" value="MBB4701422.1"/>
    <property type="molecule type" value="Genomic_DNA"/>
</dbReference>
<keyword evidence="1" id="KW-0472">Membrane</keyword>
<name>A0A7W7G9J6_9ACTN</name>
<comment type="caution">
    <text evidence="2">The sequence shown here is derived from an EMBL/GenBank/DDBJ whole genome shotgun (WGS) entry which is preliminary data.</text>
</comment>
<sequence length="170" mass="18486">MTASYEPDGRRNRATAVIGWTAALTAMLLISGCDPALFQRESRVDSIAVSDVSSIGKVLARTTTEDYGDGLTTINEVLVLDVGSSNAAEALDAASVSLRKLGWRVAIPRPPESVYLESSRWKGVRLFLYGLDFYESWAEPGPQEEKAISEARALTKSPAPLVVEMYKDES</sequence>